<name>A0A5N4E8S2_CAMDR</name>
<sequence length="140" mass="15866">MEFRKWNVLSFLNSPTDPCLSFGSTSLDIDPDLTILCGLGLLLLFLCYLVGFPSLPAFCKTKDIRKRQGRAKRRRKGGTSKGKVLPIPPDLSKGWRCHQRETEEKTKLISILNSLIMSLRLIGTLHTTPMPYTKKERGYP</sequence>
<reference evidence="3 4" key="1">
    <citation type="journal article" date="2019" name="Mol. Ecol. Resour.">
        <title>Improving Illumina assemblies with Hi-C and long reads: an example with the North African dromedary.</title>
        <authorList>
            <person name="Elbers J.P."/>
            <person name="Rogers M.F."/>
            <person name="Perelman P.L."/>
            <person name="Proskuryakova A.A."/>
            <person name="Serdyukova N.A."/>
            <person name="Johnson W.E."/>
            <person name="Horin P."/>
            <person name="Corander J."/>
            <person name="Murphy D."/>
            <person name="Burger P.A."/>
        </authorList>
    </citation>
    <scope>NUCLEOTIDE SEQUENCE [LARGE SCALE GENOMIC DNA]</scope>
    <source>
        <strain evidence="3">Drom800</strain>
        <tissue evidence="3">Blood</tissue>
    </source>
</reference>
<proteinExistence type="inferred from homology"/>
<dbReference type="Proteomes" id="UP000299084">
    <property type="component" value="Unassembled WGS sequence"/>
</dbReference>
<gene>
    <name evidence="3" type="ORF">Cadr_000015818</name>
</gene>
<organism evidence="3 4">
    <name type="scientific">Camelus dromedarius</name>
    <name type="common">Dromedary</name>
    <name type="synonym">Arabian camel</name>
    <dbReference type="NCBI Taxonomy" id="9838"/>
    <lineage>
        <taxon>Eukaryota</taxon>
        <taxon>Metazoa</taxon>
        <taxon>Chordata</taxon>
        <taxon>Craniata</taxon>
        <taxon>Vertebrata</taxon>
        <taxon>Euteleostomi</taxon>
        <taxon>Mammalia</taxon>
        <taxon>Eutheria</taxon>
        <taxon>Laurasiatheria</taxon>
        <taxon>Artiodactyla</taxon>
        <taxon>Tylopoda</taxon>
        <taxon>Camelidae</taxon>
        <taxon>Camelus</taxon>
    </lineage>
</organism>
<dbReference type="PANTHER" id="PTHR21859:SF12">
    <property type="entry name" value="SPERMATOGENESIS-ASSOCIATED PROTEIN 31D1"/>
    <property type="match status" value="1"/>
</dbReference>
<evidence type="ECO:0000256" key="1">
    <source>
        <dbReference type="ARBA" id="ARBA00035009"/>
    </source>
</evidence>
<feature type="transmembrane region" description="Helical" evidence="2">
    <location>
        <begin position="33"/>
        <end position="58"/>
    </location>
</feature>
<evidence type="ECO:0000313" key="3">
    <source>
        <dbReference type="EMBL" id="KAB1279891.1"/>
    </source>
</evidence>
<evidence type="ECO:0000313" key="4">
    <source>
        <dbReference type="Proteomes" id="UP000299084"/>
    </source>
</evidence>
<evidence type="ECO:0000256" key="2">
    <source>
        <dbReference type="SAM" id="Phobius"/>
    </source>
</evidence>
<keyword evidence="2" id="KW-1133">Transmembrane helix</keyword>
<comment type="similarity">
    <text evidence="1">Belongs to the SPATA31 family.</text>
</comment>
<dbReference type="PANTHER" id="PTHR21859">
    <property type="entry name" value="ACROSOME-SPECIFIC PROTEIN"/>
    <property type="match status" value="1"/>
</dbReference>
<comment type="caution">
    <text evidence="3">The sequence shown here is derived from an EMBL/GenBank/DDBJ whole genome shotgun (WGS) entry which is preliminary data.</text>
</comment>
<keyword evidence="4" id="KW-1185">Reference proteome</keyword>
<dbReference type="AlphaFoldDB" id="A0A5N4E8S2"/>
<protein>
    <submittedName>
        <fullName evidence="3">Spermatogenesis-associated protein 31D1</fullName>
    </submittedName>
</protein>
<keyword evidence="2" id="KW-0812">Transmembrane</keyword>
<accession>A0A5N4E8S2</accession>
<keyword evidence="2" id="KW-0472">Membrane</keyword>
<dbReference type="EMBL" id="JWIN03000004">
    <property type="protein sequence ID" value="KAB1279891.1"/>
    <property type="molecule type" value="Genomic_DNA"/>
</dbReference>